<evidence type="ECO:0000256" key="1">
    <source>
        <dbReference type="SAM" id="MobiDB-lite"/>
    </source>
</evidence>
<sequence length="101" mass="11081">MLLVSRCSVTPLCIRSSGTPSVPSSVSVRGAPGRQLLVRLQRQLDVARLLGLLLGVDLPKEESMSTRSPSARRPPSRYQARPPKCRVERSSSYLPCFSRSS</sequence>
<dbReference type="EMBL" id="SRLO01000243">
    <property type="protein sequence ID" value="TNN64939.1"/>
    <property type="molecule type" value="Genomic_DNA"/>
</dbReference>
<evidence type="ECO:0000313" key="2">
    <source>
        <dbReference type="EMBL" id="TNN64939.1"/>
    </source>
</evidence>
<keyword evidence="3" id="KW-1185">Reference proteome</keyword>
<gene>
    <name evidence="2" type="ORF">EYF80_024823</name>
</gene>
<comment type="caution">
    <text evidence="2">The sequence shown here is derived from an EMBL/GenBank/DDBJ whole genome shotgun (WGS) entry which is preliminary data.</text>
</comment>
<organism evidence="2 3">
    <name type="scientific">Liparis tanakae</name>
    <name type="common">Tanaka's snailfish</name>
    <dbReference type="NCBI Taxonomy" id="230148"/>
    <lineage>
        <taxon>Eukaryota</taxon>
        <taxon>Metazoa</taxon>
        <taxon>Chordata</taxon>
        <taxon>Craniata</taxon>
        <taxon>Vertebrata</taxon>
        <taxon>Euteleostomi</taxon>
        <taxon>Actinopterygii</taxon>
        <taxon>Neopterygii</taxon>
        <taxon>Teleostei</taxon>
        <taxon>Neoteleostei</taxon>
        <taxon>Acanthomorphata</taxon>
        <taxon>Eupercaria</taxon>
        <taxon>Perciformes</taxon>
        <taxon>Cottioidei</taxon>
        <taxon>Cottales</taxon>
        <taxon>Liparidae</taxon>
        <taxon>Liparis</taxon>
    </lineage>
</organism>
<proteinExistence type="predicted"/>
<feature type="compositionally biased region" description="Polar residues" evidence="1">
    <location>
        <begin position="90"/>
        <end position="101"/>
    </location>
</feature>
<protein>
    <submittedName>
        <fullName evidence="2">Uncharacterized protein</fullName>
    </submittedName>
</protein>
<feature type="region of interest" description="Disordered" evidence="1">
    <location>
        <begin position="60"/>
        <end position="101"/>
    </location>
</feature>
<reference evidence="2 3" key="1">
    <citation type="submission" date="2019-03" db="EMBL/GenBank/DDBJ databases">
        <title>First draft genome of Liparis tanakae, snailfish: a comprehensive survey of snailfish specific genes.</title>
        <authorList>
            <person name="Kim W."/>
            <person name="Song I."/>
            <person name="Jeong J.-H."/>
            <person name="Kim D."/>
            <person name="Kim S."/>
            <person name="Ryu S."/>
            <person name="Song J.Y."/>
            <person name="Lee S.K."/>
        </authorList>
    </citation>
    <scope>NUCLEOTIDE SEQUENCE [LARGE SCALE GENOMIC DNA]</scope>
    <source>
        <tissue evidence="2">Muscle</tissue>
    </source>
</reference>
<dbReference type="AlphaFoldDB" id="A0A4Z2HGE6"/>
<dbReference type="Proteomes" id="UP000314294">
    <property type="component" value="Unassembled WGS sequence"/>
</dbReference>
<feature type="compositionally biased region" description="Low complexity" evidence="1">
    <location>
        <begin position="65"/>
        <end position="82"/>
    </location>
</feature>
<name>A0A4Z2HGE6_9TELE</name>
<evidence type="ECO:0000313" key="3">
    <source>
        <dbReference type="Proteomes" id="UP000314294"/>
    </source>
</evidence>
<accession>A0A4Z2HGE6</accession>